<dbReference type="PANTHER" id="PTHR34180:SF1">
    <property type="entry name" value="BETA-ALANYL-DOPAMINE_CARCININE HYDROLASE"/>
    <property type="match status" value="1"/>
</dbReference>
<sequence length="367" mass="40632">MGSSSMEAEALEIFEVGPCEDAYTMGFLIGQKFSNKIRSRLARDLILQDQLLPFAQTLESQPLIQFLTDNHRTKFPSYWDELIGTAEGSGVPVLDIMLINFRKELLPLLPKTVMNPKIDTLDDCSDVLVASDSMAIVAHNEDANIALVGHTYLIKGTLSNRLSFIAYTYAGELPSCAFGLNSHGLAFTLNSVPPSESEIVAGGIGRNFISRDLLEAKSIDDALCRIESAEVSAGHSYNLIETRTRRIINVETASRNRVSVYEVGETPFFHANMYLHLKVNQVHDENSLTRQRKATTLPKSSKEDLLSLLGDTNDPTYPIYMTGPTLYTLCTAVIDLDEQTLSIVEGNPRKGEISHIFSTCSEDFKMP</sequence>
<gene>
    <name evidence="2" type="ORF">M0R45_024263</name>
</gene>
<dbReference type="AlphaFoldDB" id="A0AAW1WQN7"/>
<dbReference type="Proteomes" id="UP001457282">
    <property type="component" value="Unassembled WGS sequence"/>
</dbReference>
<accession>A0AAW1WQN7</accession>
<name>A0AAW1WQN7_RUBAR</name>
<dbReference type="InterPro" id="IPR005079">
    <property type="entry name" value="Peptidase_C45_hydrolase"/>
</dbReference>
<dbReference type="InterPro" id="IPR047794">
    <property type="entry name" value="C45_proenzyme-like"/>
</dbReference>
<dbReference type="Gene3D" id="3.60.60.10">
    <property type="entry name" value="Penicillin V Acylase, Chain A"/>
    <property type="match status" value="1"/>
</dbReference>
<dbReference type="NCBIfam" id="NF040521">
    <property type="entry name" value="C45_proenzyme"/>
    <property type="match status" value="1"/>
</dbReference>
<dbReference type="EMBL" id="JBEDUW010000005">
    <property type="protein sequence ID" value="KAK9927061.1"/>
    <property type="molecule type" value="Genomic_DNA"/>
</dbReference>
<organism evidence="2 3">
    <name type="scientific">Rubus argutus</name>
    <name type="common">Southern blackberry</name>
    <dbReference type="NCBI Taxonomy" id="59490"/>
    <lineage>
        <taxon>Eukaryota</taxon>
        <taxon>Viridiplantae</taxon>
        <taxon>Streptophyta</taxon>
        <taxon>Embryophyta</taxon>
        <taxon>Tracheophyta</taxon>
        <taxon>Spermatophyta</taxon>
        <taxon>Magnoliopsida</taxon>
        <taxon>eudicotyledons</taxon>
        <taxon>Gunneridae</taxon>
        <taxon>Pentapetalae</taxon>
        <taxon>rosids</taxon>
        <taxon>fabids</taxon>
        <taxon>Rosales</taxon>
        <taxon>Rosaceae</taxon>
        <taxon>Rosoideae</taxon>
        <taxon>Rosoideae incertae sedis</taxon>
        <taxon>Rubus</taxon>
    </lineage>
</organism>
<dbReference type="Pfam" id="PF03417">
    <property type="entry name" value="AAT"/>
    <property type="match status" value="1"/>
</dbReference>
<evidence type="ECO:0000313" key="3">
    <source>
        <dbReference type="Proteomes" id="UP001457282"/>
    </source>
</evidence>
<reference evidence="2 3" key="1">
    <citation type="journal article" date="2023" name="G3 (Bethesda)">
        <title>A chromosome-length genome assembly and annotation of blackberry (Rubus argutus, cv. 'Hillquist').</title>
        <authorList>
            <person name="Bruna T."/>
            <person name="Aryal R."/>
            <person name="Dudchenko O."/>
            <person name="Sargent D.J."/>
            <person name="Mead D."/>
            <person name="Buti M."/>
            <person name="Cavallini A."/>
            <person name="Hytonen T."/>
            <person name="Andres J."/>
            <person name="Pham M."/>
            <person name="Weisz D."/>
            <person name="Mascagni F."/>
            <person name="Usai G."/>
            <person name="Natali L."/>
            <person name="Bassil N."/>
            <person name="Fernandez G.E."/>
            <person name="Lomsadze A."/>
            <person name="Armour M."/>
            <person name="Olukolu B."/>
            <person name="Poorten T."/>
            <person name="Britton C."/>
            <person name="Davik J."/>
            <person name="Ashrafi H."/>
            <person name="Aiden E.L."/>
            <person name="Borodovsky M."/>
            <person name="Worthington M."/>
        </authorList>
    </citation>
    <scope>NUCLEOTIDE SEQUENCE [LARGE SCALE GENOMIC DNA]</scope>
    <source>
        <strain evidence="2">PI 553951</strain>
    </source>
</reference>
<proteinExistence type="predicted"/>
<evidence type="ECO:0000313" key="2">
    <source>
        <dbReference type="EMBL" id="KAK9927061.1"/>
    </source>
</evidence>
<comment type="caution">
    <text evidence="2">The sequence shown here is derived from an EMBL/GenBank/DDBJ whole genome shotgun (WGS) entry which is preliminary data.</text>
</comment>
<feature type="domain" description="Peptidase C45 hydrolase" evidence="1">
    <location>
        <begin position="132"/>
        <end position="349"/>
    </location>
</feature>
<protein>
    <recommendedName>
        <fullName evidence="1">Peptidase C45 hydrolase domain-containing protein</fullName>
    </recommendedName>
</protein>
<evidence type="ECO:0000259" key="1">
    <source>
        <dbReference type="Pfam" id="PF03417"/>
    </source>
</evidence>
<keyword evidence="3" id="KW-1185">Reference proteome</keyword>
<dbReference type="InterPro" id="IPR047801">
    <property type="entry name" value="Peptidase_C45"/>
</dbReference>
<dbReference type="PANTHER" id="PTHR34180">
    <property type="entry name" value="PEPTIDASE C45"/>
    <property type="match status" value="1"/>
</dbReference>